<comment type="similarity">
    <text evidence="2">Belongs to the binding-protein-dependent transport system permease family. CysTW subfamily.</text>
</comment>
<accession>A0A941D2E7</accession>
<evidence type="ECO:0000256" key="5">
    <source>
        <dbReference type="ARBA" id="ARBA00022692"/>
    </source>
</evidence>
<reference evidence="10" key="1">
    <citation type="submission" date="2021-04" db="EMBL/GenBank/DDBJ databases">
        <title>Draft genome assembly of strain Phenylobacterium sp. 20VBR1 using MiniION and Illumina platforms.</title>
        <authorList>
            <person name="Thomas F.A."/>
            <person name="Krishnan K.P."/>
            <person name="Sinha R.K."/>
        </authorList>
    </citation>
    <scope>NUCLEOTIDE SEQUENCE</scope>
    <source>
        <strain evidence="10">20VBR1</strain>
    </source>
</reference>
<evidence type="ECO:0000256" key="3">
    <source>
        <dbReference type="ARBA" id="ARBA00022448"/>
    </source>
</evidence>
<dbReference type="PANTHER" id="PTHR42929">
    <property type="entry name" value="INNER MEMBRANE ABC TRANSPORTER PERMEASE PROTEIN YDCU-RELATED-RELATED"/>
    <property type="match status" value="1"/>
</dbReference>
<dbReference type="GO" id="GO:0005886">
    <property type="term" value="C:plasma membrane"/>
    <property type="evidence" value="ECO:0007669"/>
    <property type="project" value="UniProtKB-SubCell"/>
</dbReference>
<feature type="transmembrane region" description="Helical" evidence="8">
    <location>
        <begin position="82"/>
        <end position="105"/>
    </location>
</feature>
<keyword evidence="5 8" id="KW-0812">Transmembrane</keyword>
<evidence type="ECO:0000313" key="11">
    <source>
        <dbReference type="Proteomes" id="UP000622580"/>
    </source>
</evidence>
<dbReference type="PANTHER" id="PTHR42929:SF3">
    <property type="entry name" value="PUTRESCINE TRANSPORT SYSTEM PERMEASE PROTEIN POTH"/>
    <property type="match status" value="1"/>
</dbReference>
<keyword evidence="11" id="KW-1185">Reference proteome</keyword>
<protein>
    <submittedName>
        <fullName evidence="10">ABC transporter permease subunit</fullName>
    </submittedName>
</protein>
<feature type="transmembrane region" description="Helical" evidence="8">
    <location>
        <begin position="265"/>
        <end position="286"/>
    </location>
</feature>
<feature type="transmembrane region" description="Helical" evidence="8">
    <location>
        <begin position="117"/>
        <end position="138"/>
    </location>
</feature>
<keyword evidence="3 8" id="KW-0813">Transport</keyword>
<dbReference type="Pfam" id="PF00528">
    <property type="entry name" value="BPD_transp_1"/>
    <property type="match status" value="1"/>
</dbReference>
<gene>
    <name evidence="10" type="ORF">JKL49_12915</name>
</gene>
<evidence type="ECO:0000256" key="1">
    <source>
        <dbReference type="ARBA" id="ARBA00004651"/>
    </source>
</evidence>
<evidence type="ECO:0000256" key="8">
    <source>
        <dbReference type="RuleBase" id="RU363032"/>
    </source>
</evidence>
<feature type="transmembrane region" description="Helical" evidence="8">
    <location>
        <begin position="9"/>
        <end position="30"/>
    </location>
</feature>
<dbReference type="Proteomes" id="UP000622580">
    <property type="component" value="Unassembled WGS sequence"/>
</dbReference>
<dbReference type="CDD" id="cd06261">
    <property type="entry name" value="TM_PBP2"/>
    <property type="match status" value="1"/>
</dbReference>
<evidence type="ECO:0000256" key="7">
    <source>
        <dbReference type="ARBA" id="ARBA00023136"/>
    </source>
</evidence>
<dbReference type="AlphaFoldDB" id="A0A941D2E7"/>
<dbReference type="Gene3D" id="1.10.3720.10">
    <property type="entry name" value="MetI-like"/>
    <property type="match status" value="1"/>
</dbReference>
<evidence type="ECO:0000313" key="10">
    <source>
        <dbReference type="EMBL" id="MBR7620289.1"/>
    </source>
</evidence>
<sequence length="298" mass="32504">MSAKPRRGLAAIAPFLWLGVFFLFPFFLVAKLSLSDTALAMPPYAPRVDWTAGIAGARAFFAALDFETYARLTRDSLYIASYLSSLKFAAVATSLLLLIGYPIAYGMSRFPPAQRQALLMAVILPFWTSFLIRVYAWIAVLKPQGLLNAALAPLGIAPLHILNTDTAVYIGLVYAYLPFMVLPLYAVLEKQDQSQLEAAADLGCTPAQAFWRVTFPLSLPGVAAGALLCFIPMVGEFVIPDLLGGSGTLMLGKTIWTEFFANRDWPAASAVAIVLLATLVLPIFLYQRQQQKMIEAGQ</sequence>
<dbReference type="PROSITE" id="PS50928">
    <property type="entry name" value="ABC_TM1"/>
    <property type="match status" value="1"/>
</dbReference>
<name>A0A941D2E7_9CAUL</name>
<feature type="domain" description="ABC transmembrane type-1" evidence="9">
    <location>
        <begin position="82"/>
        <end position="286"/>
    </location>
</feature>
<dbReference type="InterPro" id="IPR000515">
    <property type="entry name" value="MetI-like"/>
</dbReference>
<organism evidence="10 11">
    <name type="scientific">Phenylobacterium glaciei</name>
    <dbReference type="NCBI Taxonomy" id="2803784"/>
    <lineage>
        <taxon>Bacteria</taxon>
        <taxon>Pseudomonadati</taxon>
        <taxon>Pseudomonadota</taxon>
        <taxon>Alphaproteobacteria</taxon>
        <taxon>Caulobacterales</taxon>
        <taxon>Caulobacteraceae</taxon>
        <taxon>Phenylobacterium</taxon>
    </lineage>
</organism>
<keyword evidence="4" id="KW-1003">Cell membrane</keyword>
<feature type="transmembrane region" description="Helical" evidence="8">
    <location>
        <begin position="209"/>
        <end position="234"/>
    </location>
</feature>
<keyword evidence="7 8" id="KW-0472">Membrane</keyword>
<dbReference type="EMBL" id="JAGSGD010000001">
    <property type="protein sequence ID" value="MBR7620289.1"/>
    <property type="molecule type" value="Genomic_DNA"/>
</dbReference>
<keyword evidence="6 8" id="KW-1133">Transmembrane helix</keyword>
<evidence type="ECO:0000256" key="2">
    <source>
        <dbReference type="ARBA" id="ARBA00007069"/>
    </source>
</evidence>
<evidence type="ECO:0000256" key="6">
    <source>
        <dbReference type="ARBA" id="ARBA00022989"/>
    </source>
</evidence>
<comment type="caution">
    <text evidence="10">The sequence shown here is derived from an EMBL/GenBank/DDBJ whole genome shotgun (WGS) entry which is preliminary data.</text>
</comment>
<feature type="transmembrane region" description="Helical" evidence="8">
    <location>
        <begin position="168"/>
        <end position="188"/>
    </location>
</feature>
<evidence type="ECO:0000256" key="4">
    <source>
        <dbReference type="ARBA" id="ARBA00022475"/>
    </source>
</evidence>
<proteinExistence type="inferred from homology"/>
<dbReference type="InterPro" id="IPR035906">
    <property type="entry name" value="MetI-like_sf"/>
</dbReference>
<dbReference type="GO" id="GO:0055085">
    <property type="term" value="P:transmembrane transport"/>
    <property type="evidence" value="ECO:0007669"/>
    <property type="project" value="InterPro"/>
</dbReference>
<comment type="subcellular location">
    <subcellularLocation>
        <location evidence="1 8">Cell membrane</location>
        <topology evidence="1 8">Multi-pass membrane protein</topology>
    </subcellularLocation>
</comment>
<evidence type="ECO:0000259" key="9">
    <source>
        <dbReference type="PROSITE" id="PS50928"/>
    </source>
</evidence>
<dbReference type="RefSeq" id="WP_215341005.1">
    <property type="nucleotide sequence ID" value="NZ_JAGSGD010000001.1"/>
</dbReference>
<dbReference type="SUPFAM" id="SSF161098">
    <property type="entry name" value="MetI-like"/>
    <property type="match status" value="1"/>
</dbReference>